<name>A0A1F5YKF6_9BACT</name>
<dbReference type="EMBL" id="MFIY01000008">
    <property type="protein sequence ID" value="OGG00447.1"/>
    <property type="molecule type" value="Genomic_DNA"/>
</dbReference>
<feature type="chain" id="PRO_5009522484" evidence="1">
    <location>
        <begin position="30"/>
        <end position="248"/>
    </location>
</feature>
<comment type="caution">
    <text evidence="2">The sequence shown here is derived from an EMBL/GenBank/DDBJ whole genome shotgun (WGS) entry which is preliminary data.</text>
</comment>
<evidence type="ECO:0000256" key="1">
    <source>
        <dbReference type="SAM" id="SignalP"/>
    </source>
</evidence>
<organism evidence="2 3">
    <name type="scientific">Candidatus Gottesmanbacteria bacterium RBG_13_37_7</name>
    <dbReference type="NCBI Taxonomy" id="1798369"/>
    <lineage>
        <taxon>Bacteria</taxon>
        <taxon>Candidatus Gottesmaniibacteriota</taxon>
    </lineage>
</organism>
<sequence length="248" mass="27035">MKRKKNIILSIIFSVLCVGFITFSGQSHAQNMSSENFHLQGGNLNITSGNKSSENFKLSDVVGQTAAGMFVSKGYTMQAGFLNSVAASRFSLTVIPLSVDFGSLSPNTITDRDVTVIVSTGESPGYRVWAIENHPLSTLSQAEIPDTTCDGVNNNICTITKASVWTKNTTYGFGYRMKGNMVPSDFNSEEFFRPFPSQIKNDDQTLIMQSQAAKITDQAIMNLRVNVGPDQSVGQYRNEIIFSALAGI</sequence>
<dbReference type="Proteomes" id="UP000178230">
    <property type="component" value="Unassembled WGS sequence"/>
</dbReference>
<accession>A0A1F5YKF6</accession>
<keyword evidence="1" id="KW-0732">Signal</keyword>
<dbReference type="AlphaFoldDB" id="A0A1F5YKF6"/>
<gene>
    <name evidence="2" type="ORF">A2Y99_05125</name>
</gene>
<evidence type="ECO:0000313" key="3">
    <source>
        <dbReference type="Proteomes" id="UP000178230"/>
    </source>
</evidence>
<evidence type="ECO:0000313" key="2">
    <source>
        <dbReference type="EMBL" id="OGG00447.1"/>
    </source>
</evidence>
<feature type="signal peptide" evidence="1">
    <location>
        <begin position="1"/>
        <end position="29"/>
    </location>
</feature>
<protein>
    <submittedName>
        <fullName evidence="2">Uncharacterized protein</fullName>
    </submittedName>
</protein>
<reference evidence="2 3" key="1">
    <citation type="journal article" date="2016" name="Nat. Commun.">
        <title>Thousands of microbial genomes shed light on interconnected biogeochemical processes in an aquifer system.</title>
        <authorList>
            <person name="Anantharaman K."/>
            <person name="Brown C.T."/>
            <person name="Hug L.A."/>
            <person name="Sharon I."/>
            <person name="Castelle C.J."/>
            <person name="Probst A.J."/>
            <person name="Thomas B.C."/>
            <person name="Singh A."/>
            <person name="Wilkins M.J."/>
            <person name="Karaoz U."/>
            <person name="Brodie E.L."/>
            <person name="Williams K.H."/>
            <person name="Hubbard S.S."/>
            <person name="Banfield J.F."/>
        </authorList>
    </citation>
    <scope>NUCLEOTIDE SEQUENCE [LARGE SCALE GENOMIC DNA]</scope>
</reference>
<proteinExistence type="predicted"/>